<dbReference type="InterPro" id="IPR043128">
    <property type="entry name" value="Rev_trsase/Diguanyl_cyclase"/>
</dbReference>
<dbReference type="AlphaFoldDB" id="A0A1K1P042"/>
<evidence type="ECO:0000259" key="2">
    <source>
        <dbReference type="PROSITE" id="PS50887"/>
    </source>
</evidence>
<dbReference type="PANTHER" id="PTHR45138:SF9">
    <property type="entry name" value="DIGUANYLATE CYCLASE DGCM-RELATED"/>
    <property type="match status" value="1"/>
</dbReference>
<dbReference type="SUPFAM" id="SSF103190">
    <property type="entry name" value="Sensory domain-like"/>
    <property type="match status" value="1"/>
</dbReference>
<organism evidence="3 4">
    <name type="scientific">Ruminococcus flavefaciens</name>
    <dbReference type="NCBI Taxonomy" id="1265"/>
    <lineage>
        <taxon>Bacteria</taxon>
        <taxon>Bacillati</taxon>
        <taxon>Bacillota</taxon>
        <taxon>Clostridia</taxon>
        <taxon>Eubacteriales</taxon>
        <taxon>Oscillospiraceae</taxon>
        <taxon>Ruminococcus</taxon>
    </lineage>
</organism>
<keyword evidence="1" id="KW-0472">Membrane</keyword>
<dbReference type="GO" id="GO:1902201">
    <property type="term" value="P:negative regulation of bacterial-type flagellum-dependent cell motility"/>
    <property type="evidence" value="ECO:0007669"/>
    <property type="project" value="TreeGrafter"/>
</dbReference>
<keyword evidence="1" id="KW-1133">Transmembrane helix</keyword>
<proteinExistence type="predicted"/>
<evidence type="ECO:0000313" key="4">
    <source>
        <dbReference type="Proteomes" id="UP000183461"/>
    </source>
</evidence>
<dbReference type="GO" id="GO:0043709">
    <property type="term" value="P:cell adhesion involved in single-species biofilm formation"/>
    <property type="evidence" value="ECO:0007669"/>
    <property type="project" value="TreeGrafter"/>
</dbReference>
<dbReference type="InterPro" id="IPR029787">
    <property type="entry name" value="Nucleotide_cyclase"/>
</dbReference>
<dbReference type="Pfam" id="PF00990">
    <property type="entry name" value="GGDEF"/>
    <property type="match status" value="1"/>
</dbReference>
<dbReference type="InterPro" id="IPR000160">
    <property type="entry name" value="GGDEF_dom"/>
</dbReference>
<dbReference type="RefSeq" id="WP_072300634.1">
    <property type="nucleotide sequence ID" value="NZ_FPIP01000006.1"/>
</dbReference>
<dbReference type="NCBIfam" id="TIGR00254">
    <property type="entry name" value="GGDEF"/>
    <property type="match status" value="1"/>
</dbReference>
<keyword evidence="1" id="KW-0812">Transmembrane</keyword>
<dbReference type="SUPFAM" id="SSF55073">
    <property type="entry name" value="Nucleotide cyclase"/>
    <property type="match status" value="1"/>
</dbReference>
<dbReference type="GO" id="GO:0052621">
    <property type="term" value="F:diguanylate cyclase activity"/>
    <property type="evidence" value="ECO:0007669"/>
    <property type="project" value="TreeGrafter"/>
</dbReference>
<protein>
    <submittedName>
        <fullName evidence="3">Diguanylate cyclase (GGDEF) domain-containing protein</fullName>
    </submittedName>
</protein>
<dbReference type="PROSITE" id="PS50887">
    <property type="entry name" value="GGDEF"/>
    <property type="match status" value="1"/>
</dbReference>
<dbReference type="PANTHER" id="PTHR45138">
    <property type="entry name" value="REGULATORY COMPONENTS OF SENSORY TRANSDUCTION SYSTEM"/>
    <property type="match status" value="1"/>
</dbReference>
<dbReference type="Proteomes" id="UP000183461">
    <property type="component" value="Unassembled WGS sequence"/>
</dbReference>
<dbReference type="Gene3D" id="3.30.70.270">
    <property type="match status" value="1"/>
</dbReference>
<reference evidence="3 4" key="1">
    <citation type="submission" date="2016-11" db="EMBL/GenBank/DDBJ databases">
        <authorList>
            <person name="Jaros S."/>
            <person name="Januszkiewicz K."/>
            <person name="Wedrychowicz H."/>
        </authorList>
    </citation>
    <scope>NUCLEOTIDE SEQUENCE [LARGE SCALE GENOMIC DNA]</scope>
    <source>
        <strain evidence="3 4">YL228</strain>
    </source>
</reference>
<dbReference type="EMBL" id="FPIP01000006">
    <property type="protein sequence ID" value="SFW40951.1"/>
    <property type="molecule type" value="Genomic_DNA"/>
</dbReference>
<feature type="domain" description="GGDEF" evidence="2">
    <location>
        <begin position="330"/>
        <end position="459"/>
    </location>
</feature>
<dbReference type="SMART" id="SM00267">
    <property type="entry name" value="GGDEF"/>
    <property type="match status" value="1"/>
</dbReference>
<feature type="transmembrane region" description="Helical" evidence="1">
    <location>
        <begin position="190"/>
        <end position="211"/>
    </location>
</feature>
<name>A0A1K1P042_RUMFL</name>
<sequence>MSKQEKEIRTSKRNFIIALALLLLTNILMAMTLSTLAKKNLREQIEQRMLDVANTAAYMIDGDEIKNITKEDEGTEPYNRALETLRAFQENIALDYIYGINPEPDGTFTFTIDPAIDDPGEFGEPIVTTDALVSAANGVAAVDQKAYSDKWGRFYSAYSPIFDSENKVVGIIGVDFNADWFDDKLSNNTVISIVILMAALTVGIVLAFIIMSQNRKRFAAMLKEIDQLNTTTQKMNDMLMQTSIKKLDFLPDTERELLKTLADGEEKKQSFSDEYEEVTSNLQSVCNKLNKYMKYVDTNIHKDELTNTHNKAAYKNAIRQLDEDIKTDSPSFSVAFFDLNGLENVNANFGFEAGDELMFHAARLLKKVFGSDNVYRVAGDEFIALMRKKNTLDMEDLFAEFDKELGNFNAGKKIAHPLGIAKGFNTYRPEKYENYRQVFIVARENMQNDKAEYYKNKKA</sequence>
<dbReference type="GO" id="GO:0005886">
    <property type="term" value="C:plasma membrane"/>
    <property type="evidence" value="ECO:0007669"/>
    <property type="project" value="TreeGrafter"/>
</dbReference>
<dbReference type="InterPro" id="IPR050469">
    <property type="entry name" value="Diguanylate_Cyclase"/>
</dbReference>
<accession>A0A1K1P042</accession>
<dbReference type="InterPro" id="IPR029151">
    <property type="entry name" value="Sensor-like_sf"/>
</dbReference>
<evidence type="ECO:0000256" key="1">
    <source>
        <dbReference type="SAM" id="Phobius"/>
    </source>
</evidence>
<dbReference type="Gene3D" id="3.30.450.20">
    <property type="entry name" value="PAS domain"/>
    <property type="match status" value="1"/>
</dbReference>
<evidence type="ECO:0000313" key="3">
    <source>
        <dbReference type="EMBL" id="SFW40951.1"/>
    </source>
</evidence>
<gene>
    <name evidence="3" type="ORF">SAMN02910280_2389</name>
</gene>